<comment type="caution">
    <text evidence="3">The sequence shown here is derived from an EMBL/GenBank/DDBJ whole genome shotgun (WGS) entry which is preliminary data.</text>
</comment>
<evidence type="ECO:0000256" key="2">
    <source>
        <dbReference type="RuleBase" id="RU000363"/>
    </source>
</evidence>
<evidence type="ECO:0000313" key="4">
    <source>
        <dbReference type="Proteomes" id="UP001595816"/>
    </source>
</evidence>
<dbReference type="PRINTS" id="PR00081">
    <property type="entry name" value="GDHRDH"/>
</dbReference>
<name>A0ABV8LH38_9ACTN</name>
<dbReference type="PRINTS" id="PR00080">
    <property type="entry name" value="SDRFAMILY"/>
</dbReference>
<dbReference type="PANTHER" id="PTHR43157">
    <property type="entry name" value="PHOSPHATIDYLINOSITOL-GLYCAN BIOSYNTHESIS CLASS F PROTEIN-RELATED"/>
    <property type="match status" value="1"/>
</dbReference>
<dbReference type="Gene3D" id="3.40.50.720">
    <property type="entry name" value="NAD(P)-binding Rossmann-like Domain"/>
    <property type="match status" value="1"/>
</dbReference>
<dbReference type="PANTHER" id="PTHR43157:SF31">
    <property type="entry name" value="PHOSPHATIDYLINOSITOL-GLYCAN BIOSYNTHESIS CLASS F PROTEIN"/>
    <property type="match status" value="1"/>
</dbReference>
<comment type="similarity">
    <text evidence="2">Belongs to the short-chain dehydrogenases/reductases (SDR) family.</text>
</comment>
<gene>
    <name evidence="3" type="ORF">ACFOZ4_06505</name>
</gene>
<keyword evidence="1" id="KW-0560">Oxidoreductase</keyword>
<accession>A0ABV8LH38</accession>
<dbReference type="Pfam" id="PF00106">
    <property type="entry name" value="adh_short"/>
    <property type="match status" value="1"/>
</dbReference>
<keyword evidence="4" id="KW-1185">Reference proteome</keyword>
<evidence type="ECO:0000313" key="3">
    <source>
        <dbReference type="EMBL" id="MFC4130252.1"/>
    </source>
</evidence>
<dbReference type="InterPro" id="IPR036291">
    <property type="entry name" value="NAD(P)-bd_dom_sf"/>
</dbReference>
<dbReference type="RefSeq" id="WP_253763703.1">
    <property type="nucleotide sequence ID" value="NZ_JAMZDZ010000001.1"/>
</dbReference>
<dbReference type="EMBL" id="JBHSAY010000005">
    <property type="protein sequence ID" value="MFC4130252.1"/>
    <property type="molecule type" value="Genomic_DNA"/>
</dbReference>
<sequence>MEDLTASTVVVTGASSGVGRAAAVDFARRGWRVALVGRDHDRLDSAFSLVRDQATGPEPIQVRADFASFDSVREAALELAKLDRIDVLANNAGVVTSRRQTTVDGHELTIQTNHLSPFLLTSLLKDQFPAGGRIISTASMAHSWGMLRPDDLDRTRGPWSAWLTYGASKAANILFAAEAARRWPDLLSFSFHPGVIRSNFGTPLAKLFFQIAPGLSTPEQGADTLIHLATAPGESLVNGAYYAERKVLRPKAYLADEEFAARFWAASERAVED</sequence>
<dbReference type="InterPro" id="IPR002347">
    <property type="entry name" value="SDR_fam"/>
</dbReference>
<proteinExistence type="inferred from homology"/>
<organism evidence="3 4">
    <name type="scientific">Hamadaea flava</name>
    <dbReference type="NCBI Taxonomy" id="1742688"/>
    <lineage>
        <taxon>Bacteria</taxon>
        <taxon>Bacillati</taxon>
        <taxon>Actinomycetota</taxon>
        <taxon>Actinomycetes</taxon>
        <taxon>Micromonosporales</taxon>
        <taxon>Micromonosporaceae</taxon>
        <taxon>Hamadaea</taxon>
    </lineage>
</organism>
<evidence type="ECO:0000256" key="1">
    <source>
        <dbReference type="ARBA" id="ARBA00023002"/>
    </source>
</evidence>
<reference evidence="4" key="1">
    <citation type="journal article" date="2019" name="Int. J. Syst. Evol. Microbiol.">
        <title>The Global Catalogue of Microorganisms (GCM) 10K type strain sequencing project: providing services to taxonomists for standard genome sequencing and annotation.</title>
        <authorList>
            <consortium name="The Broad Institute Genomics Platform"/>
            <consortium name="The Broad Institute Genome Sequencing Center for Infectious Disease"/>
            <person name="Wu L."/>
            <person name="Ma J."/>
        </authorList>
    </citation>
    <scope>NUCLEOTIDE SEQUENCE [LARGE SCALE GENOMIC DNA]</scope>
    <source>
        <strain evidence="4">CGMCC 4.7289</strain>
    </source>
</reference>
<dbReference type="SUPFAM" id="SSF51735">
    <property type="entry name" value="NAD(P)-binding Rossmann-fold domains"/>
    <property type="match status" value="1"/>
</dbReference>
<protein>
    <submittedName>
        <fullName evidence="3">SDR family NAD(P)-dependent oxidoreductase</fullName>
    </submittedName>
</protein>
<dbReference type="Proteomes" id="UP001595816">
    <property type="component" value="Unassembled WGS sequence"/>
</dbReference>